<gene>
    <name evidence="3" type="ORF">BJX63DRAFT_441344</name>
</gene>
<dbReference type="Gene3D" id="2.60.120.200">
    <property type="match status" value="1"/>
</dbReference>
<comment type="caution">
    <text evidence="3">The sequence shown here is derived from an EMBL/GenBank/DDBJ whole genome shotgun (WGS) entry which is preliminary data.</text>
</comment>
<organism evidence="3 4">
    <name type="scientific">Aspergillus granulosus</name>
    <dbReference type="NCBI Taxonomy" id="176169"/>
    <lineage>
        <taxon>Eukaryota</taxon>
        <taxon>Fungi</taxon>
        <taxon>Dikarya</taxon>
        <taxon>Ascomycota</taxon>
        <taxon>Pezizomycotina</taxon>
        <taxon>Eurotiomycetes</taxon>
        <taxon>Eurotiomycetidae</taxon>
        <taxon>Eurotiales</taxon>
        <taxon>Aspergillaceae</taxon>
        <taxon>Aspergillus</taxon>
        <taxon>Aspergillus subgen. Nidulantes</taxon>
    </lineage>
</organism>
<keyword evidence="3" id="KW-0456">Lyase</keyword>
<dbReference type="EMBL" id="JBFXLT010000201">
    <property type="protein sequence ID" value="KAL2802193.1"/>
    <property type="molecule type" value="Genomic_DNA"/>
</dbReference>
<protein>
    <submittedName>
        <fullName evidence="3">Alginate lyase-domain-containing protein</fullName>
    </submittedName>
</protein>
<dbReference type="SUPFAM" id="SSF49899">
    <property type="entry name" value="Concanavalin A-like lectins/glucanases"/>
    <property type="match status" value="1"/>
</dbReference>
<dbReference type="InterPro" id="IPR013320">
    <property type="entry name" value="ConA-like_dom_sf"/>
</dbReference>
<feature type="domain" description="Alginate lyase 2" evidence="2">
    <location>
        <begin position="26"/>
        <end position="139"/>
    </location>
</feature>
<keyword evidence="1" id="KW-0732">Signal</keyword>
<sequence>MLLIPLLGLVASVQALNPSCNPGGNFDLSKWNLQLPTGSAGSPTTIPGSSLAGCSGYSSGVFYTDGTTGELVMTVPGSPSSAGCVTTPNSLHCRTEFREISPSSWSPNNGNNRLRVTMSVPRPDDSAHGTVIGQIHIDDSISS</sequence>
<dbReference type="Pfam" id="PF08787">
    <property type="entry name" value="Alginate_lyase2"/>
    <property type="match status" value="1"/>
</dbReference>
<accession>A0ABR4GSZ7</accession>
<feature type="chain" id="PRO_5046696060" evidence="1">
    <location>
        <begin position="16"/>
        <end position="143"/>
    </location>
</feature>
<reference evidence="3 4" key="1">
    <citation type="submission" date="2024-07" db="EMBL/GenBank/DDBJ databases">
        <title>Section-level genome sequencing and comparative genomics of Aspergillus sections Usti and Cavernicolus.</title>
        <authorList>
            <consortium name="Lawrence Berkeley National Laboratory"/>
            <person name="Nybo J.L."/>
            <person name="Vesth T.C."/>
            <person name="Theobald S."/>
            <person name="Frisvad J.C."/>
            <person name="Larsen T.O."/>
            <person name="Kjaerboelling I."/>
            <person name="Rothschild-Mancinelli K."/>
            <person name="Lyhne E.K."/>
            <person name="Kogle M.E."/>
            <person name="Barry K."/>
            <person name="Clum A."/>
            <person name="Na H."/>
            <person name="Ledsgaard L."/>
            <person name="Lin J."/>
            <person name="Lipzen A."/>
            <person name="Kuo A."/>
            <person name="Riley R."/>
            <person name="Mondo S."/>
            <person name="Labutti K."/>
            <person name="Haridas S."/>
            <person name="Pangalinan J."/>
            <person name="Salamov A.A."/>
            <person name="Simmons B.A."/>
            <person name="Magnuson J.K."/>
            <person name="Chen J."/>
            <person name="Drula E."/>
            <person name="Henrissat B."/>
            <person name="Wiebenga A."/>
            <person name="Lubbers R.J."/>
            <person name="Gomes A.C."/>
            <person name="Makela M.R."/>
            <person name="Stajich J."/>
            <person name="Grigoriev I.V."/>
            <person name="Mortensen U.H."/>
            <person name="De Vries R.P."/>
            <person name="Baker S.E."/>
            <person name="Andersen M.R."/>
        </authorList>
    </citation>
    <scope>NUCLEOTIDE SEQUENCE [LARGE SCALE GENOMIC DNA]</scope>
    <source>
        <strain evidence="3 4">CBS 588.65</strain>
    </source>
</reference>
<evidence type="ECO:0000313" key="3">
    <source>
        <dbReference type="EMBL" id="KAL2802193.1"/>
    </source>
</evidence>
<evidence type="ECO:0000313" key="4">
    <source>
        <dbReference type="Proteomes" id="UP001610334"/>
    </source>
</evidence>
<name>A0ABR4GSZ7_9EURO</name>
<evidence type="ECO:0000259" key="2">
    <source>
        <dbReference type="Pfam" id="PF08787"/>
    </source>
</evidence>
<keyword evidence="4" id="KW-1185">Reference proteome</keyword>
<dbReference type="InterPro" id="IPR014895">
    <property type="entry name" value="Alginate_lyase_2"/>
</dbReference>
<evidence type="ECO:0000256" key="1">
    <source>
        <dbReference type="SAM" id="SignalP"/>
    </source>
</evidence>
<proteinExistence type="predicted"/>
<feature type="signal peptide" evidence="1">
    <location>
        <begin position="1"/>
        <end position="15"/>
    </location>
</feature>
<dbReference type="Proteomes" id="UP001610334">
    <property type="component" value="Unassembled WGS sequence"/>
</dbReference>
<dbReference type="GO" id="GO:0016829">
    <property type="term" value="F:lyase activity"/>
    <property type="evidence" value="ECO:0007669"/>
    <property type="project" value="UniProtKB-KW"/>
</dbReference>